<dbReference type="Gene3D" id="3.40.366.10">
    <property type="entry name" value="Malonyl-Coenzyme A Acyl Carrier Protein, domain 2"/>
    <property type="match status" value="1"/>
</dbReference>
<dbReference type="EnsemblMetazoa" id="CLYHEMT018910.1">
    <property type="protein sequence ID" value="CLYHEMP018910.1"/>
    <property type="gene ID" value="CLYHEMG018910"/>
</dbReference>
<reference evidence="3" key="1">
    <citation type="submission" date="2021-01" db="UniProtKB">
        <authorList>
            <consortium name="EnsemblMetazoa"/>
        </authorList>
    </citation>
    <scope>IDENTIFICATION</scope>
</reference>
<evidence type="ECO:0000259" key="2">
    <source>
        <dbReference type="SMART" id="SM00827"/>
    </source>
</evidence>
<dbReference type="AlphaFoldDB" id="A0A7M5X7H5"/>
<name>A0A7M5X7H5_9CNID</name>
<dbReference type="Gene3D" id="3.30.70.250">
    <property type="entry name" value="Malonyl-CoA ACP transacylase, ACP-binding"/>
    <property type="match status" value="1"/>
</dbReference>
<evidence type="ECO:0000256" key="1">
    <source>
        <dbReference type="ARBA" id="ARBA00008217"/>
    </source>
</evidence>
<dbReference type="OrthoDB" id="541883at2759"/>
<dbReference type="InterPro" id="IPR014043">
    <property type="entry name" value="Acyl_transferase_dom"/>
</dbReference>
<dbReference type="InterPro" id="IPR001227">
    <property type="entry name" value="Ac_transferase_dom_sf"/>
</dbReference>
<dbReference type="PIRSF" id="PIRSF000446">
    <property type="entry name" value="Mct"/>
    <property type="match status" value="1"/>
</dbReference>
<dbReference type="GeneID" id="136823212"/>
<dbReference type="Proteomes" id="UP000594262">
    <property type="component" value="Unplaced"/>
</dbReference>
<dbReference type="GO" id="GO:0016740">
    <property type="term" value="F:transferase activity"/>
    <property type="evidence" value="ECO:0007669"/>
    <property type="project" value="InterPro"/>
</dbReference>
<evidence type="ECO:0000313" key="3">
    <source>
        <dbReference type="EnsemblMetazoa" id="CLYHEMP018910.1"/>
    </source>
</evidence>
<protein>
    <recommendedName>
        <fullName evidence="2">Malonyl-CoA:ACP transacylase (MAT) domain-containing protein</fullName>
    </recommendedName>
</protein>
<accession>A0A7M5X7H5</accession>
<dbReference type="InterPro" id="IPR052760">
    <property type="entry name" value="Mitochondrial_malonyltrans"/>
</dbReference>
<dbReference type="PANTHER" id="PTHR47170">
    <property type="entry name" value="MALONYL-COA ACP TRANSACYLASE, ACP-BINDING"/>
    <property type="match status" value="1"/>
</dbReference>
<dbReference type="PANTHER" id="PTHR47170:SF2">
    <property type="entry name" value="MALONYL-COA:ACP TRANSACYLASE (MAT) DOMAIN-CONTAINING PROTEIN"/>
    <property type="match status" value="1"/>
</dbReference>
<dbReference type="InterPro" id="IPR016035">
    <property type="entry name" value="Acyl_Trfase/lysoPLipase"/>
</dbReference>
<dbReference type="SUPFAM" id="SSF52151">
    <property type="entry name" value="FabD/lysophospholipase-like"/>
    <property type="match status" value="1"/>
</dbReference>
<evidence type="ECO:0000313" key="4">
    <source>
        <dbReference type="Proteomes" id="UP000594262"/>
    </source>
</evidence>
<feature type="domain" description="Malonyl-CoA:ACP transacylase (MAT)" evidence="2">
    <location>
        <begin position="33"/>
        <end position="349"/>
    </location>
</feature>
<proteinExistence type="inferred from homology"/>
<organism evidence="3 4">
    <name type="scientific">Clytia hemisphaerica</name>
    <dbReference type="NCBI Taxonomy" id="252671"/>
    <lineage>
        <taxon>Eukaryota</taxon>
        <taxon>Metazoa</taxon>
        <taxon>Cnidaria</taxon>
        <taxon>Hydrozoa</taxon>
        <taxon>Hydroidolina</taxon>
        <taxon>Leptothecata</taxon>
        <taxon>Obeliida</taxon>
        <taxon>Clytiidae</taxon>
        <taxon>Clytia</taxon>
    </lineage>
</organism>
<sequence>MKLGPGKLLSYALWQLRRHKLTTCCSMSTKAILCPGQGTQYIGMFDDQWSKSNILREIVKTSKDILGEDVIGIGNDGPLSKLSLTKYCQPAVVLSSILTFEHLKEAGDLQHASIKAIAGYSVGELSSLYMAGCISFENMMKIVRVRADVMQHASNAHNTGMLTIQGIPKEKIQELCHELNSLQTDSKNHVNIAIEMYPMSTVIGGTVKILDGIVERGHPLLKEPSIKLSRLPVSGAFHTPYMESAQEGLNDILHKIEINTAPLENPDFKVYSNVTGKPFKSTDNIRDLLVKQICEPVKWTNIIQDVNLMFKEKKLDSILELGPGNNLQSILGKINRRAIRVTQSLDLNS</sequence>
<keyword evidence="4" id="KW-1185">Reference proteome</keyword>
<comment type="similarity">
    <text evidence="1">Belongs to the FabD family.</text>
</comment>
<dbReference type="InterPro" id="IPR024925">
    <property type="entry name" value="Malonyl_CoA-ACP_transAc"/>
</dbReference>
<dbReference type="SMART" id="SM00827">
    <property type="entry name" value="PKS_AT"/>
    <property type="match status" value="1"/>
</dbReference>
<dbReference type="RefSeq" id="XP_066935489.1">
    <property type="nucleotide sequence ID" value="XM_067079388.1"/>
</dbReference>
<dbReference type="Pfam" id="PF00698">
    <property type="entry name" value="Acyl_transf_1"/>
    <property type="match status" value="1"/>
</dbReference>